<protein>
    <submittedName>
        <fullName evidence="1">Uncharacterized protein</fullName>
    </submittedName>
</protein>
<sequence length="166" mass="19441">MDIKWSYYLIGLIYILVIVLKMINNSKSKTFKEQYPKAIKILILKRDFFTTVSLCCTVGTLFINGAALWGNKPFNTSSLLITFLVLGFTYFNSVSTLFIDEEAHKAFLIGYELCPEEIESHKVKVKKNMNFYEMNFTKEIDSYNYIKFISFGQNKNKIEFLWDVKK</sequence>
<keyword evidence="2" id="KW-1185">Reference proteome</keyword>
<evidence type="ECO:0000313" key="2">
    <source>
        <dbReference type="Proteomes" id="UP000224460"/>
    </source>
</evidence>
<accession>A0AC61DG65</accession>
<name>A0AC61DG65_9FIRM</name>
<dbReference type="Proteomes" id="UP000224460">
    <property type="component" value="Unassembled WGS sequence"/>
</dbReference>
<comment type="caution">
    <text evidence="1">The sequence shown here is derived from an EMBL/GenBank/DDBJ whole genome shotgun (WGS) entry which is preliminary data.</text>
</comment>
<organism evidence="1 2">
    <name type="scientific">Sporanaerobium hydrogeniformans</name>
    <dbReference type="NCBI Taxonomy" id="3072179"/>
    <lineage>
        <taxon>Bacteria</taxon>
        <taxon>Bacillati</taxon>
        <taxon>Bacillota</taxon>
        <taxon>Clostridia</taxon>
        <taxon>Lachnospirales</taxon>
        <taxon>Lachnospiraceae</taxon>
        <taxon>Sporanaerobium</taxon>
    </lineage>
</organism>
<evidence type="ECO:0000313" key="1">
    <source>
        <dbReference type="EMBL" id="PHV71952.1"/>
    </source>
</evidence>
<reference evidence="1" key="1">
    <citation type="submission" date="2017-10" db="EMBL/GenBank/DDBJ databases">
        <title>Genome sequence of cellulolytic Lachnospiraceae bacterium XHS1971 isolated from hotspring sediment.</title>
        <authorList>
            <person name="Vasudevan G."/>
            <person name="Joshi A.J."/>
            <person name="Hivarkar S."/>
            <person name="Lanjekar V.B."/>
            <person name="Dhakephalkar P.K."/>
            <person name="Dagar S."/>
        </authorList>
    </citation>
    <scope>NUCLEOTIDE SEQUENCE</scope>
    <source>
        <strain evidence="1">XHS1971</strain>
    </source>
</reference>
<dbReference type="EMBL" id="PEDL01000001">
    <property type="protein sequence ID" value="PHV71952.1"/>
    <property type="molecule type" value="Genomic_DNA"/>
</dbReference>
<gene>
    <name evidence="1" type="ORF">CS063_00300</name>
</gene>
<proteinExistence type="predicted"/>